<evidence type="ECO:0000313" key="3">
    <source>
        <dbReference type="Proteomes" id="UP000794436"/>
    </source>
</evidence>
<accession>A0A8K1FLK1</accession>
<gene>
    <name evidence="2" type="ORF">Poli38472_012347</name>
</gene>
<organism evidence="2 3">
    <name type="scientific">Pythium oligandrum</name>
    <name type="common">Mycoparasitic fungus</name>
    <dbReference type="NCBI Taxonomy" id="41045"/>
    <lineage>
        <taxon>Eukaryota</taxon>
        <taxon>Sar</taxon>
        <taxon>Stramenopiles</taxon>
        <taxon>Oomycota</taxon>
        <taxon>Peronosporomycetes</taxon>
        <taxon>Pythiales</taxon>
        <taxon>Pythiaceae</taxon>
        <taxon>Pythium</taxon>
    </lineage>
</organism>
<name>A0A8K1FLK1_PYTOL</name>
<evidence type="ECO:0000256" key="1">
    <source>
        <dbReference type="SAM" id="MobiDB-lite"/>
    </source>
</evidence>
<dbReference type="AlphaFoldDB" id="A0A8K1FLK1"/>
<dbReference type="EMBL" id="SPLM01000005">
    <property type="protein sequence ID" value="TMW67231.1"/>
    <property type="molecule type" value="Genomic_DNA"/>
</dbReference>
<proteinExistence type="predicted"/>
<comment type="caution">
    <text evidence="2">The sequence shown here is derived from an EMBL/GenBank/DDBJ whole genome shotgun (WGS) entry which is preliminary data.</text>
</comment>
<protein>
    <submittedName>
        <fullName evidence="2">Uncharacterized protein</fullName>
    </submittedName>
</protein>
<keyword evidence="3" id="KW-1185">Reference proteome</keyword>
<reference evidence="2" key="1">
    <citation type="submission" date="2019-03" db="EMBL/GenBank/DDBJ databases">
        <title>Long read genome sequence of the mycoparasitic Pythium oligandrum ATCC 38472 isolated from sugarbeet rhizosphere.</title>
        <authorList>
            <person name="Gaulin E."/>
        </authorList>
    </citation>
    <scope>NUCLEOTIDE SEQUENCE</scope>
    <source>
        <strain evidence="2">ATCC 38472_TT</strain>
    </source>
</reference>
<feature type="region of interest" description="Disordered" evidence="1">
    <location>
        <begin position="26"/>
        <end position="46"/>
    </location>
</feature>
<dbReference type="Proteomes" id="UP000794436">
    <property type="component" value="Unassembled WGS sequence"/>
</dbReference>
<evidence type="ECO:0000313" key="2">
    <source>
        <dbReference type="EMBL" id="TMW67231.1"/>
    </source>
</evidence>
<sequence length="392" mass="44345">MATTTTSAMDAASALSQLHAGVRVNAARSPLSDTSRAGSDSDVECELRAEEAPRKKYKATYYARKDEITALQTQIASLSAHLDELKSFQPLETRAMEESLLQNSSLRGGVQATDLALASFQSEISNHTAREHRNPLKTYIYLVADPVERQRTLESMWRPKIHDAVQFMLHRTQAMDLRRQHRQREEFRTDTGDYVLVRWEVMPFRGHDSVKEVFDNANLAQSQVEFTIGEQLGITAIRQVEDDGSSMATSYRFLATTPDGVDVEKNNALFRQFFPHGSELLGTPHGISITDSVDVDEMYPYDPHQRIRYDCTAATLVRSCPPTGTDTEPVVSIVDWSSVRVLQPHLLLTPEQEEQVVEFLPRLIDVSRKVIHQHVRQRTSRQPAQRQRGNAD</sequence>